<evidence type="ECO:0000313" key="4">
    <source>
        <dbReference type="Proteomes" id="UP001172083"/>
    </source>
</evidence>
<protein>
    <recommendedName>
        <fullName evidence="2">DUF4097 domain-containing protein</fullName>
    </recommendedName>
</protein>
<keyword evidence="1" id="KW-0732">Signal</keyword>
<dbReference type="Proteomes" id="UP001172083">
    <property type="component" value="Unassembled WGS sequence"/>
</dbReference>
<dbReference type="InterPro" id="IPR025164">
    <property type="entry name" value="Toastrack_DUF4097"/>
</dbReference>
<reference evidence="3" key="1">
    <citation type="submission" date="2023-06" db="EMBL/GenBank/DDBJ databases">
        <title>Genomic of Agaribacillus aureum.</title>
        <authorList>
            <person name="Wang G."/>
        </authorList>
    </citation>
    <scope>NUCLEOTIDE SEQUENCE</scope>
    <source>
        <strain evidence="3">BMA12</strain>
    </source>
</reference>
<dbReference type="RefSeq" id="WP_346758794.1">
    <property type="nucleotide sequence ID" value="NZ_JAUJEB010000003.1"/>
</dbReference>
<sequence>MKKNLFTLFFLCFCFTQSFIDHANAQSEELVLKKIDEKEYKVLFYKGFTTSKTLQLSADDLKALTVNSGAGHVTVRGHDSDVITVEADVVLSAVSIKRAVRIVEEFMHLSLFREGDKAILESRFNFQKRNDFLEAINPDGFFSAPARKIDLVVNVPKNLALSIYDRSGDLEIADIENDLTVDDRSGNLHIKNIHGNLNLKDSSGDMELIDINTNNGAKKMVKINDNSGAINLVRVNGNLTLRDSSGDMRLANINTNQGVENMIKITDNSGSISLENINGNLNLRDSSGDIDMRNMNGNITLRDTSGGLNIGKVDGDLKLTDSSGDIRANNINGHFTLNDSSGNVHVDYVAKNVHVHGAGSGDLFIKKYDGKISGDLRKLGK</sequence>
<name>A0ABT8L9I4_9BACT</name>
<evidence type="ECO:0000259" key="2">
    <source>
        <dbReference type="Pfam" id="PF13349"/>
    </source>
</evidence>
<feature type="domain" description="DUF4097" evidence="2">
    <location>
        <begin position="143"/>
        <end position="292"/>
    </location>
</feature>
<feature type="signal peptide" evidence="1">
    <location>
        <begin position="1"/>
        <end position="23"/>
    </location>
</feature>
<accession>A0ABT8L9I4</accession>
<dbReference type="Pfam" id="PF13349">
    <property type="entry name" value="DUF4097"/>
    <property type="match status" value="1"/>
</dbReference>
<feature type="chain" id="PRO_5046194442" description="DUF4097 domain-containing protein" evidence="1">
    <location>
        <begin position="24"/>
        <end position="381"/>
    </location>
</feature>
<organism evidence="3 4">
    <name type="scientific">Agaribacillus aureus</name>
    <dbReference type="NCBI Taxonomy" id="3051825"/>
    <lineage>
        <taxon>Bacteria</taxon>
        <taxon>Pseudomonadati</taxon>
        <taxon>Bacteroidota</taxon>
        <taxon>Cytophagia</taxon>
        <taxon>Cytophagales</taxon>
        <taxon>Splendidivirgaceae</taxon>
        <taxon>Agaribacillus</taxon>
    </lineage>
</organism>
<comment type="caution">
    <text evidence="3">The sequence shown here is derived from an EMBL/GenBank/DDBJ whole genome shotgun (WGS) entry which is preliminary data.</text>
</comment>
<keyword evidence="4" id="KW-1185">Reference proteome</keyword>
<dbReference type="EMBL" id="JAUJEB010000003">
    <property type="protein sequence ID" value="MDN5213455.1"/>
    <property type="molecule type" value="Genomic_DNA"/>
</dbReference>
<gene>
    <name evidence="3" type="ORF">QQ020_15400</name>
</gene>
<evidence type="ECO:0000256" key="1">
    <source>
        <dbReference type="SAM" id="SignalP"/>
    </source>
</evidence>
<evidence type="ECO:0000313" key="3">
    <source>
        <dbReference type="EMBL" id="MDN5213455.1"/>
    </source>
</evidence>
<proteinExistence type="predicted"/>